<sequence length="89" mass="9668">MKNREEAAGLVVSPGNDGDEPLLFHPGAAKSGAIYFSTRLGKRAPESSRTLLRRQRRSPTSTSAAALPCARRAPRDEMRPRLICPAAPR</sequence>
<reference evidence="2" key="1">
    <citation type="journal article" date="2023" name="Science">
        <title>Genome structures resolve the early diversification of teleost fishes.</title>
        <authorList>
            <person name="Parey E."/>
            <person name="Louis A."/>
            <person name="Montfort J."/>
            <person name="Bouchez O."/>
            <person name="Roques C."/>
            <person name="Iampietro C."/>
            <person name="Lluch J."/>
            <person name="Castinel A."/>
            <person name="Donnadieu C."/>
            <person name="Desvignes T."/>
            <person name="Floi Bucao C."/>
            <person name="Jouanno E."/>
            <person name="Wen M."/>
            <person name="Mejri S."/>
            <person name="Dirks R."/>
            <person name="Jansen H."/>
            <person name="Henkel C."/>
            <person name="Chen W.J."/>
            <person name="Zahm M."/>
            <person name="Cabau C."/>
            <person name="Klopp C."/>
            <person name="Thompson A.W."/>
            <person name="Robinson-Rechavi M."/>
            <person name="Braasch I."/>
            <person name="Lecointre G."/>
            <person name="Bobe J."/>
            <person name="Postlethwait J.H."/>
            <person name="Berthelot C."/>
            <person name="Roest Crollius H."/>
            <person name="Guiguen Y."/>
        </authorList>
    </citation>
    <scope>NUCLEOTIDE SEQUENCE</scope>
    <source>
        <strain evidence="2">NC1722</strain>
    </source>
</reference>
<gene>
    <name evidence="2" type="ORF">AAFF_G00146960</name>
</gene>
<dbReference type="EMBL" id="JAINUG010000201">
    <property type="protein sequence ID" value="KAJ8388078.1"/>
    <property type="molecule type" value="Genomic_DNA"/>
</dbReference>
<dbReference type="AlphaFoldDB" id="A0AAD7W956"/>
<evidence type="ECO:0000313" key="2">
    <source>
        <dbReference type="EMBL" id="KAJ8388078.1"/>
    </source>
</evidence>
<evidence type="ECO:0000256" key="1">
    <source>
        <dbReference type="SAM" id="MobiDB-lite"/>
    </source>
</evidence>
<organism evidence="2 3">
    <name type="scientific">Aldrovandia affinis</name>
    <dbReference type="NCBI Taxonomy" id="143900"/>
    <lineage>
        <taxon>Eukaryota</taxon>
        <taxon>Metazoa</taxon>
        <taxon>Chordata</taxon>
        <taxon>Craniata</taxon>
        <taxon>Vertebrata</taxon>
        <taxon>Euteleostomi</taxon>
        <taxon>Actinopterygii</taxon>
        <taxon>Neopterygii</taxon>
        <taxon>Teleostei</taxon>
        <taxon>Notacanthiformes</taxon>
        <taxon>Halosauridae</taxon>
        <taxon>Aldrovandia</taxon>
    </lineage>
</organism>
<evidence type="ECO:0000313" key="3">
    <source>
        <dbReference type="Proteomes" id="UP001221898"/>
    </source>
</evidence>
<feature type="region of interest" description="Disordered" evidence="1">
    <location>
        <begin position="1"/>
        <end position="21"/>
    </location>
</feature>
<keyword evidence="3" id="KW-1185">Reference proteome</keyword>
<proteinExistence type="predicted"/>
<protein>
    <submittedName>
        <fullName evidence="2">Uncharacterized protein</fullName>
    </submittedName>
</protein>
<feature type="region of interest" description="Disordered" evidence="1">
    <location>
        <begin position="45"/>
        <end position="89"/>
    </location>
</feature>
<accession>A0AAD7W956</accession>
<name>A0AAD7W956_9TELE</name>
<dbReference type="Proteomes" id="UP001221898">
    <property type="component" value="Unassembled WGS sequence"/>
</dbReference>
<comment type="caution">
    <text evidence="2">The sequence shown here is derived from an EMBL/GenBank/DDBJ whole genome shotgun (WGS) entry which is preliminary data.</text>
</comment>
<feature type="compositionally biased region" description="Low complexity" evidence="1">
    <location>
        <begin position="58"/>
        <end position="71"/>
    </location>
</feature>